<evidence type="ECO:0000313" key="3">
    <source>
        <dbReference type="EMBL" id="AEX63175.1"/>
    </source>
</evidence>
<dbReference type="EMBL" id="JN885999">
    <property type="protein sequence ID" value="AEX63175.1"/>
    <property type="molecule type" value="Genomic_DNA"/>
</dbReference>
<sequence>MENENIVKIHGYYYDNSGFYIGMELMSGSLMDKLENNKLSDSIKFNYISQLLNGLKYMHEKKLSIVIYLVIIFLFLAMTY</sequence>
<dbReference type="GO" id="GO:0004672">
    <property type="term" value="F:protein kinase activity"/>
    <property type="evidence" value="ECO:0007669"/>
    <property type="project" value="InterPro"/>
</dbReference>
<evidence type="ECO:0000256" key="1">
    <source>
        <dbReference type="SAM" id="Phobius"/>
    </source>
</evidence>
<evidence type="ECO:0000259" key="2">
    <source>
        <dbReference type="PROSITE" id="PS50011"/>
    </source>
</evidence>
<protein>
    <submittedName>
        <fullName evidence="3">Putative serine_threonine protein kinase</fullName>
    </submittedName>
</protein>
<dbReference type="InterPro" id="IPR011009">
    <property type="entry name" value="Kinase-like_dom_sf"/>
</dbReference>
<keyword evidence="1" id="KW-1133">Transmembrane helix</keyword>
<reference evidence="3" key="1">
    <citation type="submission" date="2011-10" db="EMBL/GenBank/DDBJ databases">
        <title>Provirophages and transpovirons: unique mobilome of giant viruses.</title>
        <authorList>
            <person name="Desnues C."/>
            <person name="LaScola B."/>
            <person name="Yutin N."/>
            <person name="Fournous G."/>
            <person name="Koonin E."/>
            <person name="Raoult D."/>
        </authorList>
    </citation>
    <scope>NUCLEOTIDE SEQUENCE</scope>
    <source>
        <strain evidence="3">Mv13-mv</strain>
    </source>
</reference>
<proteinExistence type="predicted"/>
<keyword evidence="1" id="KW-0812">Transmembrane</keyword>
<feature type="transmembrane region" description="Helical" evidence="1">
    <location>
        <begin position="63"/>
        <end position="79"/>
    </location>
</feature>
<dbReference type="Gene3D" id="1.10.510.10">
    <property type="entry name" value="Transferase(Phosphotransferase) domain 1"/>
    <property type="match status" value="1"/>
</dbReference>
<keyword evidence="3" id="KW-0808">Transferase</keyword>
<keyword evidence="3" id="KW-0418">Kinase</keyword>
<keyword evidence="1" id="KW-0472">Membrane</keyword>
<accession>H2EFB0</accession>
<name>H2EFB0_9VIRU</name>
<dbReference type="GO" id="GO:0005524">
    <property type="term" value="F:ATP binding"/>
    <property type="evidence" value="ECO:0007669"/>
    <property type="project" value="InterPro"/>
</dbReference>
<dbReference type="PROSITE" id="PS50011">
    <property type="entry name" value="PROTEIN_KINASE_DOM"/>
    <property type="match status" value="1"/>
</dbReference>
<dbReference type="InterPro" id="IPR000719">
    <property type="entry name" value="Prot_kinase_dom"/>
</dbReference>
<organism evidence="3">
    <name type="scientific">Moumouvirus sp. 'Monve'</name>
    <dbReference type="NCBI Taxonomy" id="1128131"/>
    <lineage>
        <taxon>Viruses</taxon>
        <taxon>Varidnaviria</taxon>
        <taxon>Bamfordvirae</taxon>
        <taxon>Nucleocytoviricota</taxon>
        <taxon>Megaviricetes</taxon>
        <taxon>Imitervirales</taxon>
        <taxon>Mimiviridae</taxon>
        <taxon>Megamimivirinae</taxon>
        <taxon>Moumouvirus</taxon>
    </lineage>
</organism>
<feature type="domain" description="Protein kinase" evidence="2">
    <location>
        <begin position="1"/>
        <end position="80"/>
    </location>
</feature>
<dbReference type="Pfam" id="PF00069">
    <property type="entry name" value="Pkinase"/>
    <property type="match status" value="1"/>
</dbReference>
<gene>
    <name evidence="3" type="ORF">mv_R973</name>
</gene>
<dbReference type="SUPFAM" id="SSF56112">
    <property type="entry name" value="Protein kinase-like (PK-like)"/>
    <property type="match status" value="1"/>
</dbReference>